<dbReference type="GO" id="GO:0005737">
    <property type="term" value="C:cytoplasm"/>
    <property type="evidence" value="ECO:0007669"/>
    <property type="project" value="TreeGrafter"/>
</dbReference>
<keyword evidence="3" id="KW-0479">Metal-binding</keyword>
<comment type="catalytic activity">
    <reaction evidence="7">
        <text>O-phospho-L-seryl-[protein] + H2O = L-seryl-[protein] + phosphate</text>
        <dbReference type="Rhea" id="RHEA:20629"/>
        <dbReference type="Rhea" id="RHEA-COMP:9863"/>
        <dbReference type="Rhea" id="RHEA-COMP:11604"/>
        <dbReference type="ChEBI" id="CHEBI:15377"/>
        <dbReference type="ChEBI" id="CHEBI:29999"/>
        <dbReference type="ChEBI" id="CHEBI:43474"/>
        <dbReference type="ChEBI" id="CHEBI:83421"/>
        <dbReference type="EC" id="3.1.3.16"/>
    </reaction>
</comment>
<evidence type="ECO:0000256" key="6">
    <source>
        <dbReference type="ARBA" id="ARBA00023211"/>
    </source>
</evidence>
<dbReference type="Gene3D" id="3.60.21.10">
    <property type="match status" value="1"/>
</dbReference>
<keyword evidence="4" id="KW-0378">Hydrolase</keyword>
<keyword evidence="5" id="KW-0904">Protein phosphatase</keyword>
<comment type="cofactor">
    <cofactor evidence="1">
        <name>Mn(2+)</name>
        <dbReference type="ChEBI" id="CHEBI:29035"/>
    </cofactor>
</comment>
<dbReference type="Proteomes" id="UP001054821">
    <property type="component" value="Chromosome 2"/>
</dbReference>
<accession>A0AAD4ZHX4</accession>
<proteinExistence type="predicted"/>
<dbReference type="GO" id="GO:0005634">
    <property type="term" value="C:nucleus"/>
    <property type="evidence" value="ECO:0007669"/>
    <property type="project" value="TreeGrafter"/>
</dbReference>
<dbReference type="InterPro" id="IPR050341">
    <property type="entry name" value="PP1_catalytic_subunit"/>
</dbReference>
<evidence type="ECO:0000259" key="9">
    <source>
        <dbReference type="SMART" id="SM00156"/>
    </source>
</evidence>
<dbReference type="PANTHER" id="PTHR11668">
    <property type="entry name" value="SERINE/THREONINE PROTEIN PHOSPHATASE"/>
    <property type="match status" value="1"/>
</dbReference>
<dbReference type="EMBL" id="JAJFAZ020000002">
    <property type="protein sequence ID" value="KAI5346479.1"/>
    <property type="molecule type" value="Genomic_DNA"/>
</dbReference>
<evidence type="ECO:0000256" key="7">
    <source>
        <dbReference type="ARBA" id="ARBA00047761"/>
    </source>
</evidence>
<dbReference type="InterPro" id="IPR006186">
    <property type="entry name" value="Ser/Thr-sp_prot-phosphatase"/>
</dbReference>
<evidence type="ECO:0000256" key="1">
    <source>
        <dbReference type="ARBA" id="ARBA00001936"/>
    </source>
</evidence>
<comment type="caution">
    <text evidence="10">The sequence shown here is derived from an EMBL/GenBank/DDBJ whole genome shotgun (WGS) entry which is preliminary data.</text>
</comment>
<reference evidence="10 11" key="1">
    <citation type="journal article" date="2022" name="G3 (Bethesda)">
        <title>Whole-genome sequence and methylome profiling of the almond [Prunus dulcis (Mill.) D.A. Webb] cultivar 'Nonpareil'.</title>
        <authorList>
            <person name="D'Amico-Willman K.M."/>
            <person name="Ouma W.Z."/>
            <person name="Meulia T."/>
            <person name="Sideli G.M."/>
            <person name="Gradziel T.M."/>
            <person name="Fresnedo-Ramirez J."/>
        </authorList>
    </citation>
    <scope>NUCLEOTIDE SEQUENCE [LARGE SCALE GENOMIC DNA]</scope>
    <source>
        <strain evidence="10">Clone GOH B32 T37-40</strain>
    </source>
</reference>
<evidence type="ECO:0000256" key="4">
    <source>
        <dbReference type="ARBA" id="ARBA00022801"/>
    </source>
</evidence>
<feature type="domain" description="Serine/threonine specific protein phosphatases" evidence="9">
    <location>
        <begin position="5"/>
        <end position="182"/>
    </location>
</feature>
<sequence>MGGGIRTNVKGYIKKRVTLAVDDKPQAAAAAGCVDTKPQQQELSSSFPETSSTTSLGASSSAISYAELRNNVPLACLRDQISREHLSSQRKARMWFCQLHIYGFYDKCKPRFNVRLWKAFIDMFNYLPVAALVHDKIFCVHGGLSPHLENLYQIRNLPRPTDVPDSGLLCDLLWSAPCRDVEG</sequence>
<dbReference type="SMART" id="SM00156">
    <property type="entry name" value="PP2Ac"/>
    <property type="match status" value="1"/>
</dbReference>
<dbReference type="GO" id="GO:0046872">
    <property type="term" value="F:metal ion binding"/>
    <property type="evidence" value="ECO:0007669"/>
    <property type="project" value="UniProtKB-KW"/>
</dbReference>
<name>A0AAD4ZHX4_PRUDU</name>
<dbReference type="SUPFAM" id="SSF56300">
    <property type="entry name" value="Metallo-dependent phosphatases"/>
    <property type="match status" value="1"/>
</dbReference>
<keyword evidence="6" id="KW-0464">Manganese</keyword>
<dbReference type="InterPro" id="IPR029052">
    <property type="entry name" value="Metallo-depent_PP-like"/>
</dbReference>
<organism evidence="10 11">
    <name type="scientific">Prunus dulcis</name>
    <name type="common">Almond</name>
    <name type="synonym">Amygdalus dulcis</name>
    <dbReference type="NCBI Taxonomy" id="3755"/>
    <lineage>
        <taxon>Eukaryota</taxon>
        <taxon>Viridiplantae</taxon>
        <taxon>Streptophyta</taxon>
        <taxon>Embryophyta</taxon>
        <taxon>Tracheophyta</taxon>
        <taxon>Spermatophyta</taxon>
        <taxon>Magnoliopsida</taxon>
        <taxon>eudicotyledons</taxon>
        <taxon>Gunneridae</taxon>
        <taxon>Pentapetalae</taxon>
        <taxon>rosids</taxon>
        <taxon>fabids</taxon>
        <taxon>Rosales</taxon>
        <taxon>Rosaceae</taxon>
        <taxon>Amygdaloideae</taxon>
        <taxon>Amygdaleae</taxon>
        <taxon>Prunus</taxon>
    </lineage>
</organism>
<dbReference type="AlphaFoldDB" id="A0AAD4ZHX4"/>
<evidence type="ECO:0000256" key="3">
    <source>
        <dbReference type="ARBA" id="ARBA00022723"/>
    </source>
</evidence>
<evidence type="ECO:0000256" key="2">
    <source>
        <dbReference type="ARBA" id="ARBA00013081"/>
    </source>
</evidence>
<dbReference type="EC" id="3.1.3.16" evidence="2"/>
<evidence type="ECO:0000256" key="8">
    <source>
        <dbReference type="ARBA" id="ARBA00048336"/>
    </source>
</evidence>
<dbReference type="GO" id="GO:0004722">
    <property type="term" value="F:protein serine/threonine phosphatase activity"/>
    <property type="evidence" value="ECO:0007669"/>
    <property type="project" value="UniProtKB-EC"/>
</dbReference>
<comment type="catalytic activity">
    <reaction evidence="8">
        <text>O-phospho-L-threonyl-[protein] + H2O = L-threonyl-[protein] + phosphate</text>
        <dbReference type="Rhea" id="RHEA:47004"/>
        <dbReference type="Rhea" id="RHEA-COMP:11060"/>
        <dbReference type="Rhea" id="RHEA-COMP:11605"/>
        <dbReference type="ChEBI" id="CHEBI:15377"/>
        <dbReference type="ChEBI" id="CHEBI:30013"/>
        <dbReference type="ChEBI" id="CHEBI:43474"/>
        <dbReference type="ChEBI" id="CHEBI:61977"/>
        <dbReference type="EC" id="3.1.3.16"/>
    </reaction>
</comment>
<evidence type="ECO:0000313" key="10">
    <source>
        <dbReference type="EMBL" id="KAI5346479.1"/>
    </source>
</evidence>
<gene>
    <name evidence="10" type="ORF">L3X38_014358</name>
</gene>
<keyword evidence="11" id="KW-1185">Reference proteome</keyword>
<dbReference type="PANTHER" id="PTHR11668:SF300">
    <property type="entry name" value="SERINE_THREONINE-PROTEIN PHOSPHATASE"/>
    <property type="match status" value="1"/>
</dbReference>
<dbReference type="InterPro" id="IPR004843">
    <property type="entry name" value="Calcineurin-like_PHP"/>
</dbReference>
<protein>
    <recommendedName>
        <fullName evidence="2">protein-serine/threonine phosphatase</fullName>
        <ecNumber evidence="2">3.1.3.16</ecNumber>
    </recommendedName>
</protein>
<evidence type="ECO:0000313" key="11">
    <source>
        <dbReference type="Proteomes" id="UP001054821"/>
    </source>
</evidence>
<dbReference type="Pfam" id="PF00149">
    <property type="entry name" value="Metallophos"/>
    <property type="match status" value="1"/>
</dbReference>
<dbReference type="PRINTS" id="PR00114">
    <property type="entry name" value="STPHPHTASE"/>
</dbReference>
<evidence type="ECO:0000256" key="5">
    <source>
        <dbReference type="ARBA" id="ARBA00022912"/>
    </source>
</evidence>